<keyword evidence="3" id="KW-1185">Reference proteome</keyword>
<dbReference type="AlphaFoldDB" id="H3NKN1"/>
<name>H3NKN1_9LACT</name>
<reference evidence="2 3" key="1">
    <citation type="submission" date="2012-01" db="EMBL/GenBank/DDBJ databases">
        <title>The Genome Sequence of Facklamia languida CCUG 37842.</title>
        <authorList>
            <consortium name="The Broad Institute Genome Sequencing Platform"/>
            <person name="Earl A."/>
            <person name="Ward D."/>
            <person name="Feldgarden M."/>
            <person name="Gevers D."/>
            <person name="Huys G."/>
            <person name="Young S.K."/>
            <person name="Zeng Q."/>
            <person name="Gargeya S."/>
            <person name="Fitzgerald M."/>
            <person name="Haas B."/>
            <person name="Abouelleil A."/>
            <person name="Alvarado L."/>
            <person name="Arachchi H.M."/>
            <person name="Berlin A."/>
            <person name="Chapman S.B."/>
            <person name="Gearin G."/>
            <person name="Goldberg J."/>
            <person name="Griggs A."/>
            <person name="Gujja S."/>
            <person name="Hansen M."/>
            <person name="Heiman D."/>
            <person name="Howarth C."/>
            <person name="Larimer J."/>
            <person name="Lui A."/>
            <person name="MacDonald P.J.P."/>
            <person name="McCowen C."/>
            <person name="Montmayeur A."/>
            <person name="Murphy C."/>
            <person name="Neiman D."/>
            <person name="Pearson M."/>
            <person name="Priest M."/>
            <person name="Roberts A."/>
            <person name="Saif S."/>
            <person name="Shea T."/>
            <person name="Sisk P."/>
            <person name="Stolte C."/>
            <person name="Sykes S."/>
            <person name="Wortman J."/>
            <person name="Nusbaum C."/>
            <person name="Birren B."/>
        </authorList>
    </citation>
    <scope>NUCLEOTIDE SEQUENCE [LARGE SCALE GENOMIC DNA]</scope>
    <source>
        <strain evidence="2 3">CCUG 37842</strain>
    </source>
</reference>
<dbReference type="Gene3D" id="1.20.1250.20">
    <property type="entry name" value="MFS general substrate transporter like domains"/>
    <property type="match status" value="1"/>
</dbReference>
<sequence>MLDQSFISSNYSYSVNLSILTSIAVAGIVLGNYLSDKIFKNKNVLELISLSYVIIMLQLFFIFTSQSIILIYMFSLVIYIFEGTISPKFTLFIMDYQEYKDLGMSIGLINTFIASVLPIQLSFIMFVVNAQGIMHGLIVIALSSIIYMILSIIMLKRRK</sequence>
<dbReference type="InterPro" id="IPR036259">
    <property type="entry name" value="MFS_trans_sf"/>
</dbReference>
<dbReference type="SUPFAM" id="SSF103473">
    <property type="entry name" value="MFS general substrate transporter"/>
    <property type="match status" value="1"/>
</dbReference>
<evidence type="ECO:0000313" key="2">
    <source>
        <dbReference type="EMBL" id="EHR36159.1"/>
    </source>
</evidence>
<gene>
    <name evidence="2" type="ORF">HMPREF9708_01420</name>
</gene>
<feature type="transmembrane region" description="Helical" evidence="1">
    <location>
        <begin position="133"/>
        <end position="155"/>
    </location>
</feature>
<evidence type="ECO:0000313" key="3">
    <source>
        <dbReference type="Proteomes" id="UP000006190"/>
    </source>
</evidence>
<dbReference type="EMBL" id="AGEG01000016">
    <property type="protein sequence ID" value="EHR36159.1"/>
    <property type="molecule type" value="Genomic_DNA"/>
</dbReference>
<feature type="transmembrane region" description="Helical" evidence="1">
    <location>
        <begin position="106"/>
        <end position="127"/>
    </location>
</feature>
<feature type="transmembrane region" description="Helical" evidence="1">
    <location>
        <begin position="44"/>
        <end position="63"/>
    </location>
</feature>
<evidence type="ECO:0008006" key="4">
    <source>
        <dbReference type="Google" id="ProtNLM"/>
    </source>
</evidence>
<protein>
    <recommendedName>
        <fullName evidence="4">Major facilitator superfamily (MFS) profile domain-containing protein</fullName>
    </recommendedName>
</protein>
<feature type="transmembrane region" description="Helical" evidence="1">
    <location>
        <begin position="12"/>
        <end position="32"/>
    </location>
</feature>
<proteinExistence type="predicted"/>
<comment type="caution">
    <text evidence="2">The sequence shown here is derived from an EMBL/GenBank/DDBJ whole genome shotgun (WGS) entry which is preliminary data.</text>
</comment>
<dbReference type="Proteomes" id="UP000006190">
    <property type="component" value="Unassembled WGS sequence"/>
</dbReference>
<keyword evidence="1" id="KW-0472">Membrane</keyword>
<evidence type="ECO:0000256" key="1">
    <source>
        <dbReference type="SAM" id="Phobius"/>
    </source>
</evidence>
<organism evidence="2 3">
    <name type="scientific">Facklamia languida CCUG 37842</name>
    <dbReference type="NCBI Taxonomy" id="883113"/>
    <lineage>
        <taxon>Bacteria</taxon>
        <taxon>Bacillati</taxon>
        <taxon>Bacillota</taxon>
        <taxon>Bacilli</taxon>
        <taxon>Lactobacillales</taxon>
        <taxon>Aerococcaceae</taxon>
        <taxon>Facklamia</taxon>
    </lineage>
</organism>
<dbReference type="HOGENOM" id="CLU_1658209_0_0_9"/>
<accession>H3NKN1</accession>
<feature type="transmembrane region" description="Helical" evidence="1">
    <location>
        <begin position="69"/>
        <end position="94"/>
    </location>
</feature>
<keyword evidence="1" id="KW-1133">Transmembrane helix</keyword>
<keyword evidence="1" id="KW-0812">Transmembrane</keyword>